<organism evidence="1">
    <name type="scientific">viral metagenome</name>
    <dbReference type="NCBI Taxonomy" id="1070528"/>
    <lineage>
        <taxon>unclassified sequences</taxon>
        <taxon>metagenomes</taxon>
        <taxon>organismal metagenomes</taxon>
    </lineage>
</organism>
<protein>
    <submittedName>
        <fullName evidence="1">Uncharacterized protein</fullName>
    </submittedName>
</protein>
<sequence length="174" mass="20700">MELPPPPRRLIRNFKDPMSFQTRSENGSLEFFDNLEDAIKEYDNDPSIWKISYSTISEGNSTTRSASCTYVPHNISTSYRWRPKRKNEIWENESRLIELSEEYKNAGNDELFWINQPLDKDYLDFLNECWKAQFEKRSIYKNDDEIETAASRVAIKNVVSDNNFRDLDFMKQFI</sequence>
<name>A0A6C0EIH0_9ZZZZ</name>
<evidence type="ECO:0000313" key="1">
    <source>
        <dbReference type="EMBL" id="QHT27135.1"/>
    </source>
</evidence>
<dbReference type="EMBL" id="MN739811">
    <property type="protein sequence ID" value="QHT27135.1"/>
    <property type="molecule type" value="Genomic_DNA"/>
</dbReference>
<reference evidence="1" key="1">
    <citation type="journal article" date="2020" name="Nature">
        <title>Giant virus diversity and host interactions through global metagenomics.</title>
        <authorList>
            <person name="Schulz F."/>
            <person name="Roux S."/>
            <person name="Paez-Espino D."/>
            <person name="Jungbluth S."/>
            <person name="Walsh D.A."/>
            <person name="Denef V.J."/>
            <person name="McMahon K.D."/>
            <person name="Konstantinidis K.T."/>
            <person name="Eloe-Fadrosh E.A."/>
            <person name="Kyrpides N.C."/>
            <person name="Woyke T."/>
        </authorList>
    </citation>
    <scope>NUCLEOTIDE SEQUENCE</scope>
    <source>
        <strain evidence="1">GVMAG-M-3300023179-2</strain>
    </source>
</reference>
<accession>A0A6C0EIH0</accession>
<proteinExistence type="predicted"/>
<dbReference type="AlphaFoldDB" id="A0A6C0EIH0"/>